<keyword evidence="3" id="KW-1185">Reference proteome</keyword>
<dbReference type="OrthoDB" id="10015538at2759"/>
<feature type="region of interest" description="Disordered" evidence="1">
    <location>
        <begin position="75"/>
        <end position="111"/>
    </location>
</feature>
<proteinExistence type="predicted"/>
<sequence length="238" mass="26216">MPLARVDNPLVWRSSVFNVVPRNRALTMAGRNGPLFEPDQSMLQNIVQFDDTPNMEGMGLQAPYHTSYSVEDGHCDDNGYGGATIPPWSPDNTSHTNSHTNSQPPLNNGSAFMQRPLATHETPTLGSRGQKGRPTSTGLYMRLNEQTVPFQRLRPAPHPKLNQLQNSSRMKGRLTAAKGIGGVDKTPTSSEYGSMYTKTYGAAPRSSAGNYKNKAYWYEDNLQKVTSKPLRHASKAPL</sequence>
<protein>
    <submittedName>
        <fullName evidence="2">Hypp1169 protein</fullName>
    </submittedName>
</protein>
<organism evidence="2 3">
    <name type="scientific">Branchiostoma lanceolatum</name>
    <name type="common">Common lancelet</name>
    <name type="synonym">Amphioxus lanceolatum</name>
    <dbReference type="NCBI Taxonomy" id="7740"/>
    <lineage>
        <taxon>Eukaryota</taxon>
        <taxon>Metazoa</taxon>
        <taxon>Chordata</taxon>
        <taxon>Cephalochordata</taxon>
        <taxon>Leptocardii</taxon>
        <taxon>Amphioxiformes</taxon>
        <taxon>Branchiostomatidae</taxon>
        <taxon>Branchiostoma</taxon>
    </lineage>
</organism>
<evidence type="ECO:0000313" key="3">
    <source>
        <dbReference type="Proteomes" id="UP000838412"/>
    </source>
</evidence>
<name>A0A8J9ZI03_BRALA</name>
<dbReference type="AlphaFoldDB" id="A0A8J9ZI03"/>
<gene>
    <name evidence="2" type="primary">Hypp1169</name>
    <name evidence="2" type="ORF">BLAG_LOCUS13196</name>
</gene>
<evidence type="ECO:0000256" key="1">
    <source>
        <dbReference type="SAM" id="MobiDB-lite"/>
    </source>
</evidence>
<dbReference type="Proteomes" id="UP000838412">
    <property type="component" value="Chromosome 2"/>
</dbReference>
<reference evidence="2" key="1">
    <citation type="submission" date="2022-01" db="EMBL/GenBank/DDBJ databases">
        <authorList>
            <person name="Braso-Vives M."/>
        </authorList>
    </citation>
    <scope>NUCLEOTIDE SEQUENCE</scope>
</reference>
<dbReference type="EMBL" id="OV696687">
    <property type="protein sequence ID" value="CAH1253398.1"/>
    <property type="molecule type" value="Genomic_DNA"/>
</dbReference>
<accession>A0A8J9ZI03</accession>
<evidence type="ECO:0000313" key="2">
    <source>
        <dbReference type="EMBL" id="CAH1253398.1"/>
    </source>
</evidence>
<feature type="compositionally biased region" description="Polar residues" evidence="1">
    <location>
        <begin position="90"/>
        <end position="111"/>
    </location>
</feature>